<evidence type="ECO:0000256" key="1">
    <source>
        <dbReference type="SAM" id="MobiDB-lite"/>
    </source>
</evidence>
<dbReference type="OrthoDB" id="6925137at2"/>
<dbReference type="BioCyc" id="PPUT160488:G1G01-1189-MONOMER"/>
<organism evidence="2 3">
    <name type="scientific">Pseudomonas putida (strain ATCC 47054 / DSM 6125 / CFBP 8728 / NCIMB 11950 / KT2440)</name>
    <dbReference type="NCBI Taxonomy" id="160488"/>
    <lineage>
        <taxon>Bacteria</taxon>
        <taxon>Pseudomonadati</taxon>
        <taxon>Pseudomonadota</taxon>
        <taxon>Gammaproteobacteria</taxon>
        <taxon>Pseudomonadales</taxon>
        <taxon>Pseudomonadaceae</taxon>
        <taxon>Pseudomonas</taxon>
    </lineage>
</organism>
<evidence type="ECO:0000313" key="2">
    <source>
        <dbReference type="EMBL" id="AMM02794.1"/>
    </source>
</evidence>
<protein>
    <submittedName>
        <fullName evidence="2">Uncharacterized protein</fullName>
    </submittedName>
</protein>
<reference evidence="2 3" key="2">
    <citation type="journal article" date="2016" name="Environ. Microbiol.">
        <title>The revisited genome of Pseudomonas putida KT2440 enlightens its value as a robust metabolic chassis.</title>
        <authorList>
            <person name="Belda E."/>
            <person name="van Heck R.G."/>
            <person name="Lopez-Sanchez M.J."/>
            <person name="Cruveiller S."/>
            <person name="Barbe V."/>
            <person name="Fraser C."/>
            <person name="Klenk H.P."/>
            <person name="Petersen J."/>
            <person name="Morgat A."/>
            <person name="Nikel P.I."/>
            <person name="Vallenet D."/>
            <person name="Rouy Z."/>
            <person name="Sekowska A."/>
            <person name="Martins Dos Santos V.A."/>
            <person name="de Lorenzo V."/>
            <person name="Danchin A."/>
            <person name="Medigue C."/>
        </authorList>
    </citation>
    <scope>NUCLEOTIDE SEQUENCE [LARGE SCALE GENOMIC DNA]</scope>
    <source>
        <strain evidence="3">ATCC 47054 / DSM 6125 / CFBP 8728 / NCIMB 11950 / KT2440</strain>
    </source>
</reference>
<gene>
    <name evidence="2" type="ordered locus">PP_5462</name>
</gene>
<dbReference type="AlphaFoldDB" id="A0A140FW11"/>
<evidence type="ECO:0000313" key="3">
    <source>
        <dbReference type="Proteomes" id="UP000000556"/>
    </source>
</evidence>
<keyword evidence="3" id="KW-1185">Reference proteome</keyword>
<name>A0A140FW11_PSEPK</name>
<dbReference type="KEGG" id="ppu:PP_5462"/>
<reference evidence="2 3" key="1">
    <citation type="journal article" date="2002" name="Environ. Microbiol.">
        <title>Complete genome sequence and comparative analysis of the metabolically versatile Pseudomonas putida KT2440.</title>
        <authorList>
            <person name="Nelson K.E."/>
            <person name="Weinel C."/>
            <person name="Paulsen I.T."/>
            <person name="Dodson R.J."/>
            <person name="Hilbert H."/>
            <person name="Martins dos Santos V.A."/>
            <person name="Fouts D.E."/>
            <person name="Gill S.R."/>
            <person name="Pop M."/>
            <person name="Holmes M."/>
            <person name="Brinkac L."/>
            <person name="Beanan M."/>
            <person name="DeBoy R.T."/>
            <person name="Daugherty S."/>
            <person name="Kolonay J."/>
            <person name="Madupu R."/>
            <person name="Nelson W."/>
            <person name="White O."/>
            <person name="Peterson J."/>
            <person name="Khouri H."/>
            <person name="Hance I."/>
            <person name="Chris Lee P."/>
            <person name="Holtzapple E."/>
            <person name="Scanlan D."/>
            <person name="Tran K."/>
            <person name="Moazzez A."/>
            <person name="Utterback T."/>
            <person name="Rizzo M."/>
            <person name="Lee K."/>
            <person name="Kosack D."/>
            <person name="Moestl D."/>
            <person name="Wedler H."/>
            <person name="Lauber J."/>
            <person name="Stjepandic D."/>
            <person name="Hoheisel J."/>
            <person name="Straetz M."/>
            <person name="Heim S."/>
            <person name="Kiewitz C."/>
            <person name="Eisen J.A."/>
            <person name="Timmis K.N."/>
            <person name="Dusterhoft A."/>
            <person name="Tummler B."/>
            <person name="Fraser C.M."/>
        </authorList>
    </citation>
    <scope>NUCLEOTIDE SEQUENCE [LARGE SCALE GENOMIC DNA]</scope>
    <source>
        <strain evidence="3">ATCC 47054 / DSM 6125 / CFBP 8728 / NCIMB 11950 / KT2440</strain>
    </source>
</reference>
<feature type="region of interest" description="Disordered" evidence="1">
    <location>
        <begin position="55"/>
        <end position="78"/>
    </location>
</feature>
<dbReference type="EMBL" id="AE015451">
    <property type="protein sequence ID" value="AMM02794.1"/>
    <property type="molecule type" value="Genomic_DNA"/>
</dbReference>
<accession>A0A140FW11</accession>
<sequence>MQKRFVIIPAVPIENESFRIGTRFYAATTSAGFDLYDNQEKTRLKRGFPTRSAGEAECLKMNSESRNPEELFPISRTE</sequence>
<proteinExistence type="predicted"/>
<dbReference type="Proteomes" id="UP000000556">
    <property type="component" value="Chromosome"/>
</dbReference>
<dbReference type="RefSeq" id="WP_061405577.1">
    <property type="nucleotide sequence ID" value="NC_002947.4"/>
</dbReference>